<comment type="catalytic activity">
    <reaction evidence="16 17">
        <text>N(4)-(alpha-D-Man-(1-&gt;3)-[alpha-D-Man-(1-&gt;3)-[alpha-D-Man-(1-&gt;6)]-alpha-D-Man-(1-&gt;6)]-beta-D-Man-(1-&gt;4)-beta-D-GlcNAc-(1-&gt;4)-beta-D-GlcNAc)-L-asparaginyl-[protein] (N-glucan mannose isomer 5A1,2) + UDP-N-acetyl-alpha-D-glucosamine = N(4)-{beta-D-GlcNAc-(1-&gt;2)-alpha-D-Man-(1-&gt;3)-[alpha-D-Man-(1-&gt;3)-[alpha-D-Man-(1-&gt;6)]-alpha-D-Man-(1-&gt;6)]-beta-D-Man-(1-&gt;4)-beta-D-GlcNAc-(1-&gt;4)-beta-D-GlcNAc}-L-asparaginyl-[protein] + UDP + H(+)</text>
        <dbReference type="Rhea" id="RHEA:11456"/>
        <dbReference type="Rhea" id="RHEA-COMP:14367"/>
        <dbReference type="Rhea" id="RHEA-COMP:14368"/>
        <dbReference type="ChEBI" id="CHEBI:15378"/>
        <dbReference type="ChEBI" id="CHEBI:57705"/>
        <dbReference type="ChEBI" id="CHEBI:58223"/>
        <dbReference type="ChEBI" id="CHEBI:59087"/>
        <dbReference type="ChEBI" id="CHEBI:60625"/>
        <dbReference type="EC" id="2.4.1.101"/>
    </reaction>
</comment>
<comment type="cofactor">
    <cofactor evidence="17">
        <name>Mn(2+)</name>
        <dbReference type="ChEBI" id="CHEBI:29035"/>
    </cofactor>
    <text evidence="17">The cofactor is mostly bound to the substrate.</text>
</comment>
<keyword evidence="4 17" id="KW-0328">Glycosyltransferase</keyword>
<keyword evidence="19" id="KW-1185">Reference proteome</keyword>
<protein>
    <recommendedName>
        <fullName evidence="14 17">Alpha-1,3-mannosyl-glycoprotein 2-beta-N-acetylglucosaminyltransferase</fullName>
        <shortName evidence="17">GNT-I</shortName>
        <shortName evidence="17">GlcNAc-T I</shortName>
        <ecNumber evidence="14 17">2.4.1.101</ecNumber>
    </recommendedName>
    <alternativeName>
        <fullName evidence="15 17">N-glycosyl-oligosaccharide-glycoprotein N-acetylglucosaminyltransferase I</fullName>
    </alternativeName>
</protein>
<dbReference type="GO" id="GO:0006487">
    <property type="term" value="P:protein N-linked glycosylation"/>
    <property type="evidence" value="ECO:0007669"/>
    <property type="project" value="TreeGrafter"/>
</dbReference>
<evidence type="ECO:0000256" key="8">
    <source>
        <dbReference type="ARBA" id="ARBA00022968"/>
    </source>
</evidence>
<evidence type="ECO:0000256" key="10">
    <source>
        <dbReference type="ARBA" id="ARBA00023034"/>
    </source>
</evidence>
<evidence type="ECO:0000256" key="16">
    <source>
        <dbReference type="ARBA" id="ARBA00049421"/>
    </source>
</evidence>
<evidence type="ECO:0000256" key="15">
    <source>
        <dbReference type="ARBA" id="ARBA00041712"/>
    </source>
</evidence>
<evidence type="ECO:0000256" key="3">
    <source>
        <dbReference type="ARBA" id="ARBA00006492"/>
    </source>
</evidence>
<evidence type="ECO:0000256" key="17">
    <source>
        <dbReference type="RuleBase" id="RU368119"/>
    </source>
</evidence>
<evidence type="ECO:0000256" key="2">
    <source>
        <dbReference type="ARBA" id="ARBA00004922"/>
    </source>
</evidence>
<dbReference type="SUPFAM" id="SSF53448">
    <property type="entry name" value="Nucleotide-diphospho-sugar transferases"/>
    <property type="match status" value="1"/>
</dbReference>
<dbReference type="GO" id="GO:0030145">
    <property type="term" value="F:manganese ion binding"/>
    <property type="evidence" value="ECO:0007669"/>
    <property type="project" value="UniProtKB-UniRule"/>
</dbReference>
<evidence type="ECO:0000256" key="5">
    <source>
        <dbReference type="ARBA" id="ARBA00022679"/>
    </source>
</evidence>
<evidence type="ECO:0000256" key="7">
    <source>
        <dbReference type="ARBA" id="ARBA00022723"/>
    </source>
</evidence>
<evidence type="ECO:0000256" key="11">
    <source>
        <dbReference type="ARBA" id="ARBA00023136"/>
    </source>
</evidence>
<evidence type="ECO:0000256" key="6">
    <source>
        <dbReference type="ARBA" id="ARBA00022692"/>
    </source>
</evidence>
<comment type="function">
    <text evidence="13 17">Initiates complex N-linked carbohydrate formation. Essential for the conversion of high-mannose to hybrid and complex N-glycans.</text>
</comment>
<dbReference type="Gene3D" id="3.90.550.10">
    <property type="entry name" value="Spore Coat Polysaccharide Biosynthesis Protein SpsA, Chain A"/>
    <property type="match status" value="1"/>
</dbReference>
<comment type="subcellular location">
    <subcellularLocation>
        <location evidence="1 17">Golgi apparatus membrane</location>
        <topology evidence="1 17">Single-pass type II membrane protein</topology>
    </subcellularLocation>
</comment>
<keyword evidence="11 17" id="KW-0472">Membrane</keyword>
<comment type="similarity">
    <text evidence="3 17">Belongs to the glycosyltransferase 13 family.</text>
</comment>
<keyword evidence="9 17" id="KW-1133">Transmembrane helix</keyword>
<evidence type="ECO:0000256" key="9">
    <source>
        <dbReference type="ARBA" id="ARBA00022989"/>
    </source>
</evidence>
<comment type="pathway">
    <text evidence="2 17">Protein modification; protein glycosylation.</text>
</comment>
<dbReference type="PANTHER" id="PTHR10468">
    <property type="entry name" value="PROTEIN O-LINKED-MANNOSE BETA-1,2-N-ACETYLGLUCOSAMINYLTRANSFERASE 1/ALPHA-1,3-MANNOSYL-GLYCOPROTEIN 2-BETA-N-ACETYLGLUCOSAMINYLTRANSFERASE"/>
    <property type="match status" value="1"/>
</dbReference>
<keyword evidence="5" id="KW-0808">Transferase</keyword>
<organism evidence="18 19">
    <name type="scientific">Opisthorchis viverrini</name>
    <name type="common">Southeast Asian liver fluke</name>
    <dbReference type="NCBI Taxonomy" id="6198"/>
    <lineage>
        <taxon>Eukaryota</taxon>
        <taxon>Metazoa</taxon>
        <taxon>Spiralia</taxon>
        <taxon>Lophotrochozoa</taxon>
        <taxon>Platyhelminthes</taxon>
        <taxon>Trematoda</taxon>
        <taxon>Digenea</taxon>
        <taxon>Opisthorchiida</taxon>
        <taxon>Opisthorchiata</taxon>
        <taxon>Opisthorchiidae</taxon>
        <taxon>Opisthorchis</taxon>
    </lineage>
</organism>
<reference evidence="18 19" key="1">
    <citation type="submission" date="2013-11" db="EMBL/GenBank/DDBJ databases">
        <title>Opisthorchis viverrini - life in the bile duct.</title>
        <authorList>
            <person name="Young N.D."/>
            <person name="Nagarajan N."/>
            <person name="Lin S.J."/>
            <person name="Korhonen P.K."/>
            <person name="Jex A.R."/>
            <person name="Hall R.S."/>
            <person name="Safavi-Hemami H."/>
            <person name="Kaewkong W."/>
            <person name="Bertrand D."/>
            <person name="Gao S."/>
            <person name="Seet Q."/>
            <person name="Wongkham S."/>
            <person name="Teh B.T."/>
            <person name="Wongkham C."/>
            <person name="Intapan P.M."/>
            <person name="Maleewong W."/>
            <person name="Yang X."/>
            <person name="Hu M."/>
            <person name="Wang Z."/>
            <person name="Hofmann A."/>
            <person name="Sternberg P.W."/>
            <person name="Tan P."/>
            <person name="Wang J."/>
            <person name="Gasser R.B."/>
        </authorList>
    </citation>
    <scope>NUCLEOTIDE SEQUENCE [LARGE SCALE GENOMIC DNA]</scope>
</reference>
<keyword evidence="8 17" id="KW-0735">Signal-anchor</keyword>
<dbReference type="InterPro" id="IPR004139">
    <property type="entry name" value="Glyco_trans_13"/>
</dbReference>
<dbReference type="FunFam" id="3.90.550.10:FF:000252">
    <property type="entry name" value="Protein O-linked-mannose beta-1,2-N-acetylglucosaminyltransferase 1"/>
    <property type="match status" value="1"/>
</dbReference>
<dbReference type="InterPro" id="IPR052261">
    <property type="entry name" value="Glycosyltransferase_13"/>
</dbReference>
<dbReference type="OrthoDB" id="440755at2759"/>
<evidence type="ECO:0000313" key="19">
    <source>
        <dbReference type="Proteomes" id="UP000054324"/>
    </source>
</evidence>
<dbReference type="EC" id="2.4.1.101" evidence="14 17"/>
<keyword evidence="12 17" id="KW-0464">Manganese</keyword>
<dbReference type="CTD" id="20327189"/>
<proteinExistence type="inferred from homology"/>
<dbReference type="EMBL" id="KL596649">
    <property type="protein sequence ID" value="KER31165.1"/>
    <property type="molecule type" value="Genomic_DNA"/>
</dbReference>
<keyword evidence="10 17" id="KW-0333">Golgi apparatus</keyword>
<dbReference type="Gene3D" id="3.10.180.20">
    <property type="entry name" value="N-Acetylglucosaminyltransferase I, Domain 2"/>
    <property type="match status" value="1"/>
</dbReference>
<name>A0A075A6D9_OPIVI</name>
<dbReference type="Proteomes" id="UP000054324">
    <property type="component" value="Unassembled WGS sequence"/>
</dbReference>
<dbReference type="GO" id="GO:0003827">
    <property type="term" value="F:alpha-1,3-mannosylglycoprotein 2-beta-N-acetylglucosaminyltransferase activity"/>
    <property type="evidence" value="ECO:0007669"/>
    <property type="project" value="UniProtKB-UniRule"/>
</dbReference>
<dbReference type="UniPathway" id="UPA00378"/>
<dbReference type="InterPro" id="IPR029044">
    <property type="entry name" value="Nucleotide-diphossugar_trans"/>
</dbReference>
<gene>
    <name evidence="18" type="ORF">T265_13021</name>
</gene>
<dbReference type="STRING" id="6198.A0A075A6D9"/>
<sequence length="453" mass="52544">MLGGFPSMWRYSLFLGWLSAAPFRPPFLKRNKMIRASVWSILLSVCVLILLLWKRHPSIQHQTSTSDNVRNTNSDVPVLFESSDTATVNFTQSIPVLVIACKRTSVKRTLDALLKYRTNLISPKSASFPITVSQGCPHQPTANVLASYGSKISLIKFEMPPMRPQNITKMKMGYQMIAHHYKKALDYMFLEVNHSVVIVVEDDLDIAPDFFEYFVATLPLLYSDPSLFCVSAWNDNGRPQLIDPKRIDLIYRSDFFSGLGWMLIRKIWLEVRENWPDIFWDDYLRQPEVRKDRACLRPEVGRTKTFGRFGVSKGQYFAKYLESMHLNQNSFGFTKQDLSYLLEPSYTGSWLHTVYKEAFEISPSKLYTKQFPAENKLKPLRITYESDEEFVGIASRLTLMTDSRSGVMRNAFRGVVPIYWGDRRIYIAPPTNWKGYDWSQSWTKRKFNFPTVN</sequence>
<dbReference type="RefSeq" id="XP_009165077.1">
    <property type="nucleotide sequence ID" value="XM_009166813.1"/>
</dbReference>
<dbReference type="PANTHER" id="PTHR10468:SF0">
    <property type="entry name" value="ALPHA-1,3-MANNOSYL-GLYCOPROTEIN 2-BETA-N-ACETYLGLUCOSAMINYLTRANSFERASE"/>
    <property type="match status" value="1"/>
</dbReference>
<dbReference type="KEGG" id="ovi:T265_13021"/>
<dbReference type="GeneID" id="20327189"/>
<accession>A0A075A6D9</accession>
<evidence type="ECO:0000256" key="1">
    <source>
        <dbReference type="ARBA" id="ARBA00004323"/>
    </source>
</evidence>
<evidence type="ECO:0000313" key="18">
    <source>
        <dbReference type="EMBL" id="KER31165.1"/>
    </source>
</evidence>
<dbReference type="GO" id="GO:0000139">
    <property type="term" value="C:Golgi membrane"/>
    <property type="evidence" value="ECO:0007669"/>
    <property type="project" value="UniProtKB-SubCell"/>
</dbReference>
<evidence type="ECO:0000256" key="14">
    <source>
        <dbReference type="ARBA" id="ARBA00038949"/>
    </source>
</evidence>
<dbReference type="AlphaFoldDB" id="A0A075A6D9"/>
<evidence type="ECO:0000256" key="13">
    <source>
        <dbReference type="ARBA" id="ARBA00037706"/>
    </source>
</evidence>
<keyword evidence="6 17" id="KW-0812">Transmembrane</keyword>
<keyword evidence="7 17" id="KW-0479">Metal-binding</keyword>
<feature type="transmembrane region" description="Helical" evidence="17">
    <location>
        <begin position="33"/>
        <end position="53"/>
    </location>
</feature>
<evidence type="ECO:0000256" key="12">
    <source>
        <dbReference type="ARBA" id="ARBA00023211"/>
    </source>
</evidence>
<evidence type="ECO:0000256" key="4">
    <source>
        <dbReference type="ARBA" id="ARBA00022676"/>
    </source>
</evidence>
<dbReference type="Pfam" id="PF03071">
    <property type="entry name" value="GNT-I"/>
    <property type="match status" value="1"/>
</dbReference>